<protein>
    <recommendedName>
        <fullName evidence="4">Sugar ABC transporter permease</fullName>
    </recommendedName>
</protein>
<keyword evidence="3" id="KW-1185">Reference proteome</keyword>
<accession>A0ABT5AK94</accession>
<comment type="caution">
    <text evidence="2">The sequence shown here is derived from an EMBL/GenBank/DDBJ whole genome shotgun (WGS) entry which is preliminary data.</text>
</comment>
<keyword evidence="1" id="KW-0812">Transmembrane</keyword>
<name>A0ABT5AK94_9CYAN</name>
<dbReference type="EMBL" id="JAQMUC010000096">
    <property type="protein sequence ID" value="MDB9537735.1"/>
    <property type="molecule type" value="Genomic_DNA"/>
</dbReference>
<keyword evidence="1" id="KW-1133">Transmembrane helix</keyword>
<evidence type="ECO:0000313" key="3">
    <source>
        <dbReference type="Proteomes" id="UP001211249"/>
    </source>
</evidence>
<reference evidence="2 3" key="1">
    <citation type="submission" date="2023-01" db="EMBL/GenBank/DDBJ databases">
        <title>Genomes from the Australian National Cyanobacteria Reference Collection.</title>
        <authorList>
            <person name="Willis A."/>
            <person name="Lee E.M.F."/>
        </authorList>
    </citation>
    <scope>NUCLEOTIDE SEQUENCE [LARGE SCALE GENOMIC DNA]</scope>
    <source>
        <strain evidence="2 3">CS-1226</strain>
    </source>
</reference>
<evidence type="ECO:0000256" key="1">
    <source>
        <dbReference type="SAM" id="Phobius"/>
    </source>
</evidence>
<organism evidence="2 3">
    <name type="scientific">Dolichospermum planctonicum CS-1226</name>
    <dbReference type="NCBI Taxonomy" id="3021751"/>
    <lineage>
        <taxon>Bacteria</taxon>
        <taxon>Bacillati</taxon>
        <taxon>Cyanobacteriota</taxon>
        <taxon>Cyanophyceae</taxon>
        <taxon>Nostocales</taxon>
        <taxon>Aphanizomenonaceae</taxon>
        <taxon>Dolichospermum</taxon>
        <taxon>Dolichospermum planctonicum</taxon>
    </lineage>
</organism>
<dbReference type="Proteomes" id="UP001211249">
    <property type="component" value="Unassembled WGS sequence"/>
</dbReference>
<sequence length="56" mass="6577">MTREQGTRKRFWVTLLFVAYVGFFPFTYLSFVNYKISGSTQSNYQVFVTGYSKSIN</sequence>
<feature type="transmembrane region" description="Helical" evidence="1">
    <location>
        <begin position="12"/>
        <end position="31"/>
    </location>
</feature>
<keyword evidence="1" id="KW-0472">Membrane</keyword>
<evidence type="ECO:0000313" key="2">
    <source>
        <dbReference type="EMBL" id="MDB9537735.1"/>
    </source>
</evidence>
<gene>
    <name evidence="2" type="ORF">PN451_18180</name>
</gene>
<evidence type="ECO:0008006" key="4">
    <source>
        <dbReference type="Google" id="ProtNLM"/>
    </source>
</evidence>
<proteinExistence type="predicted"/>